<dbReference type="InterPro" id="IPR029061">
    <property type="entry name" value="THDP-binding"/>
</dbReference>
<dbReference type="PANTHER" id="PTHR43522">
    <property type="entry name" value="TRANSKETOLASE"/>
    <property type="match status" value="1"/>
</dbReference>
<dbReference type="Proteomes" id="UP000222542">
    <property type="component" value="Unassembled WGS sequence"/>
</dbReference>
<name>A0A2G2Z1Y2_CAPAN</name>
<dbReference type="InterPro" id="IPR005474">
    <property type="entry name" value="Transketolase_N"/>
</dbReference>
<dbReference type="AlphaFoldDB" id="A0A2G2Z1Y2"/>
<evidence type="ECO:0000313" key="2">
    <source>
        <dbReference type="EMBL" id="PHT76032.1"/>
    </source>
</evidence>
<feature type="domain" description="Transketolase N-terminal" evidence="1">
    <location>
        <begin position="56"/>
        <end position="154"/>
    </location>
</feature>
<dbReference type="PANTHER" id="PTHR43522:SF5">
    <property type="entry name" value="TRANSKETOLASE"/>
    <property type="match status" value="1"/>
</dbReference>
<dbReference type="SUPFAM" id="SSF52518">
    <property type="entry name" value="Thiamin diphosphate-binding fold (THDP-binding)"/>
    <property type="match status" value="1"/>
</dbReference>
<accession>A0A2G2Z1Y2</accession>
<dbReference type="SMR" id="A0A2G2Z1Y2"/>
<organism evidence="2 3">
    <name type="scientific">Capsicum annuum</name>
    <name type="common">Capsicum pepper</name>
    <dbReference type="NCBI Taxonomy" id="4072"/>
    <lineage>
        <taxon>Eukaryota</taxon>
        <taxon>Viridiplantae</taxon>
        <taxon>Streptophyta</taxon>
        <taxon>Embryophyta</taxon>
        <taxon>Tracheophyta</taxon>
        <taxon>Spermatophyta</taxon>
        <taxon>Magnoliopsida</taxon>
        <taxon>eudicotyledons</taxon>
        <taxon>Gunneridae</taxon>
        <taxon>Pentapetalae</taxon>
        <taxon>asterids</taxon>
        <taxon>lamiids</taxon>
        <taxon>Solanales</taxon>
        <taxon>Solanaceae</taxon>
        <taxon>Solanoideae</taxon>
        <taxon>Capsiceae</taxon>
        <taxon>Capsicum</taxon>
    </lineage>
</organism>
<comment type="caution">
    <text evidence="2">The sequence shown here is derived from an EMBL/GenBank/DDBJ whole genome shotgun (WGS) entry which is preliminary data.</text>
</comment>
<evidence type="ECO:0000259" key="1">
    <source>
        <dbReference type="Pfam" id="PF00456"/>
    </source>
</evidence>
<gene>
    <name evidence="2" type="ORF">T459_19554</name>
</gene>
<dbReference type="EMBL" id="AYRZ02000007">
    <property type="protein sequence ID" value="PHT76032.1"/>
    <property type="molecule type" value="Genomic_DNA"/>
</dbReference>
<keyword evidence="3" id="KW-1185">Reference proteome</keyword>
<proteinExistence type="predicted"/>
<dbReference type="Gramene" id="PHT76032">
    <property type="protein sequence ID" value="PHT76032"/>
    <property type="gene ID" value="T459_19554"/>
</dbReference>
<reference evidence="2 3" key="1">
    <citation type="journal article" date="2014" name="Nat. Genet.">
        <title>Genome sequence of the hot pepper provides insights into the evolution of pungency in Capsicum species.</title>
        <authorList>
            <person name="Kim S."/>
            <person name="Park M."/>
            <person name="Yeom S.I."/>
            <person name="Kim Y.M."/>
            <person name="Lee J.M."/>
            <person name="Lee H.A."/>
            <person name="Seo E."/>
            <person name="Choi J."/>
            <person name="Cheong K."/>
            <person name="Kim K.T."/>
            <person name="Jung K."/>
            <person name="Lee G.W."/>
            <person name="Oh S.K."/>
            <person name="Bae C."/>
            <person name="Kim S.B."/>
            <person name="Lee H.Y."/>
            <person name="Kim S.Y."/>
            <person name="Kim M.S."/>
            <person name="Kang B.C."/>
            <person name="Jo Y.D."/>
            <person name="Yang H.B."/>
            <person name="Jeong H.J."/>
            <person name="Kang W.H."/>
            <person name="Kwon J.K."/>
            <person name="Shin C."/>
            <person name="Lim J.Y."/>
            <person name="Park J.H."/>
            <person name="Huh J.H."/>
            <person name="Kim J.S."/>
            <person name="Kim B.D."/>
            <person name="Cohen O."/>
            <person name="Paran I."/>
            <person name="Suh M.C."/>
            <person name="Lee S.B."/>
            <person name="Kim Y.K."/>
            <person name="Shin Y."/>
            <person name="Noh S.J."/>
            <person name="Park J."/>
            <person name="Seo Y.S."/>
            <person name="Kwon S.Y."/>
            <person name="Kim H.A."/>
            <person name="Park J.M."/>
            <person name="Kim H.J."/>
            <person name="Choi S.B."/>
            <person name="Bosland P.W."/>
            <person name="Reeves G."/>
            <person name="Jo S.H."/>
            <person name="Lee B.W."/>
            <person name="Cho H.T."/>
            <person name="Choi H.S."/>
            <person name="Lee M.S."/>
            <person name="Yu Y."/>
            <person name="Do Choi Y."/>
            <person name="Park B.S."/>
            <person name="van Deynze A."/>
            <person name="Ashrafi H."/>
            <person name="Hill T."/>
            <person name="Kim W.T."/>
            <person name="Pai H.S."/>
            <person name="Ahn H.K."/>
            <person name="Yeam I."/>
            <person name="Giovannoni J.J."/>
            <person name="Rose J.K."/>
            <person name="Sorensen I."/>
            <person name="Lee S.J."/>
            <person name="Kim R.W."/>
            <person name="Choi I.Y."/>
            <person name="Choi B.S."/>
            <person name="Lim J.S."/>
            <person name="Lee Y.H."/>
            <person name="Choi D."/>
        </authorList>
    </citation>
    <scope>NUCLEOTIDE SEQUENCE [LARGE SCALE GENOMIC DNA]</scope>
    <source>
        <strain evidence="3">cv. CM334</strain>
    </source>
</reference>
<dbReference type="InterPro" id="IPR033247">
    <property type="entry name" value="Transketolase_fam"/>
</dbReference>
<evidence type="ECO:0000313" key="3">
    <source>
        <dbReference type="Proteomes" id="UP000222542"/>
    </source>
</evidence>
<protein>
    <recommendedName>
        <fullName evidence="1">Transketolase N-terminal domain-containing protein</fullName>
    </recommendedName>
</protein>
<dbReference type="Pfam" id="PF00456">
    <property type="entry name" value="Transketolase_N"/>
    <property type="match status" value="1"/>
</dbReference>
<dbReference type="Gene3D" id="3.40.50.970">
    <property type="match status" value="2"/>
</dbReference>
<reference evidence="2 3" key="2">
    <citation type="journal article" date="2017" name="Genome Biol.">
        <title>New reference genome sequences of hot pepper reveal the massive evolution of plant disease-resistance genes by retroduplication.</title>
        <authorList>
            <person name="Kim S."/>
            <person name="Park J."/>
            <person name="Yeom S.I."/>
            <person name="Kim Y.M."/>
            <person name="Seo E."/>
            <person name="Kim K.T."/>
            <person name="Kim M.S."/>
            <person name="Lee J.M."/>
            <person name="Cheong K."/>
            <person name="Shin H.S."/>
            <person name="Kim S.B."/>
            <person name="Han K."/>
            <person name="Lee J."/>
            <person name="Park M."/>
            <person name="Lee H.A."/>
            <person name="Lee H.Y."/>
            <person name="Lee Y."/>
            <person name="Oh S."/>
            <person name="Lee J.H."/>
            <person name="Choi E."/>
            <person name="Choi E."/>
            <person name="Lee S.E."/>
            <person name="Jeon J."/>
            <person name="Kim H."/>
            <person name="Choi G."/>
            <person name="Song H."/>
            <person name="Lee J."/>
            <person name="Lee S.C."/>
            <person name="Kwon J.K."/>
            <person name="Lee H.Y."/>
            <person name="Koo N."/>
            <person name="Hong Y."/>
            <person name="Kim R.W."/>
            <person name="Kang W.H."/>
            <person name="Huh J.H."/>
            <person name="Kang B.C."/>
            <person name="Yang T.J."/>
            <person name="Lee Y.H."/>
            <person name="Bennetzen J.L."/>
            <person name="Choi D."/>
        </authorList>
    </citation>
    <scope>NUCLEOTIDE SEQUENCE [LARGE SCALE GENOMIC DNA]</scope>
    <source>
        <strain evidence="3">cv. CM334</strain>
    </source>
</reference>
<sequence>MGDRCSMEIISNEAASLAALWKLHKLTLIHDDNHNTIDSSTDLALSEDISAQFEAPGETGKPTFVWVKRTLGKLSRKEGTSKAHHGTFDDNDVTQMKQKIKWDDIEPFHVIPMVYREMQAHADLGGRLEQEWHSKLYYYLNKFPEKAAEFKLLLADGILPGWECSLPVNYASICF</sequence>
<dbReference type="STRING" id="4072.A0A2G2Z1Y2"/>